<evidence type="ECO:0000313" key="2">
    <source>
        <dbReference type="EMBL" id="EPS63164.1"/>
    </source>
</evidence>
<sequence>IMQRLHEENEKLFDKLTEKAAYAGSPQLSSSPSPKGLLLSSQYRDSENSNNVKGRSGDVLALPAGSEKIGSAGALVKSGTDKVKSTPAGEYLTSALNEFDPEQYDSLAAISDGANKLLMLVLAAVIKAGASREHEILAEIRDAVFAFIRKMEPKRVMDTMLVSRVRILYIRSLLARSPELQSIKVSPIERFLEKPFSSGHSRNNSRSVSPGRSPVVGYDPSKNMLIEEHSRGFKVNIKPEKKSKLSSVVLKLRGIDQDVWRHHVTGGKLREITEDAKHYAVGNKSLAALFVHTPAGELQRQIRNWLAENFDFLSVADDSVAGSTGQLDLLSTAIMDGWMAGLGAAFPPSTDAFGQLLAEYAKRVYTSQLQHLK</sequence>
<keyword evidence="3" id="KW-1185">Reference proteome</keyword>
<feature type="non-terminal residue" evidence="2">
    <location>
        <position position="1"/>
    </location>
</feature>
<dbReference type="Proteomes" id="UP000015453">
    <property type="component" value="Unassembled WGS sequence"/>
</dbReference>
<protein>
    <submittedName>
        <fullName evidence="2">Uncharacterized protein</fullName>
    </submittedName>
</protein>
<dbReference type="OrthoDB" id="3176171at2759"/>
<dbReference type="EMBL" id="AUSU01005660">
    <property type="protein sequence ID" value="EPS63164.1"/>
    <property type="molecule type" value="Genomic_DNA"/>
</dbReference>
<proteinExistence type="predicted"/>
<comment type="caution">
    <text evidence="2">The sequence shown here is derived from an EMBL/GenBank/DDBJ whole genome shotgun (WGS) entry which is preliminary data.</text>
</comment>
<organism evidence="2 3">
    <name type="scientific">Genlisea aurea</name>
    <dbReference type="NCBI Taxonomy" id="192259"/>
    <lineage>
        <taxon>Eukaryota</taxon>
        <taxon>Viridiplantae</taxon>
        <taxon>Streptophyta</taxon>
        <taxon>Embryophyta</taxon>
        <taxon>Tracheophyta</taxon>
        <taxon>Spermatophyta</taxon>
        <taxon>Magnoliopsida</taxon>
        <taxon>eudicotyledons</taxon>
        <taxon>Gunneridae</taxon>
        <taxon>Pentapetalae</taxon>
        <taxon>asterids</taxon>
        <taxon>lamiids</taxon>
        <taxon>Lamiales</taxon>
        <taxon>Lentibulariaceae</taxon>
        <taxon>Genlisea</taxon>
    </lineage>
</organism>
<dbReference type="AlphaFoldDB" id="S8C8G8"/>
<accession>S8C8G8</accession>
<feature type="region of interest" description="Disordered" evidence="1">
    <location>
        <begin position="23"/>
        <end position="58"/>
    </location>
</feature>
<feature type="compositionally biased region" description="Low complexity" evidence="1">
    <location>
        <begin position="24"/>
        <end position="42"/>
    </location>
</feature>
<evidence type="ECO:0000313" key="3">
    <source>
        <dbReference type="Proteomes" id="UP000015453"/>
    </source>
</evidence>
<evidence type="ECO:0000256" key="1">
    <source>
        <dbReference type="SAM" id="MobiDB-lite"/>
    </source>
</evidence>
<feature type="non-terminal residue" evidence="2">
    <location>
        <position position="373"/>
    </location>
</feature>
<gene>
    <name evidence="2" type="ORF">M569_11623</name>
</gene>
<reference evidence="2 3" key="1">
    <citation type="journal article" date="2013" name="BMC Genomics">
        <title>The miniature genome of a carnivorous plant Genlisea aurea contains a low number of genes and short non-coding sequences.</title>
        <authorList>
            <person name="Leushkin E.V."/>
            <person name="Sutormin R.A."/>
            <person name="Nabieva E.R."/>
            <person name="Penin A.A."/>
            <person name="Kondrashov A.S."/>
            <person name="Logacheva M.D."/>
        </authorList>
    </citation>
    <scope>NUCLEOTIDE SEQUENCE [LARGE SCALE GENOMIC DNA]</scope>
</reference>
<name>S8C8G8_9LAMI</name>